<evidence type="ECO:0000256" key="6">
    <source>
        <dbReference type="ARBA" id="ARBA00023242"/>
    </source>
</evidence>
<dbReference type="AlphaFoldDB" id="H2YJR2"/>
<dbReference type="SUPFAM" id="SSF57903">
    <property type="entry name" value="FYVE/PHD zinc finger"/>
    <property type="match status" value="1"/>
</dbReference>
<dbReference type="GO" id="GO:0005634">
    <property type="term" value="C:nucleus"/>
    <property type="evidence" value="ECO:0007669"/>
    <property type="project" value="UniProtKB-SubCell"/>
</dbReference>
<dbReference type="InterPro" id="IPR013083">
    <property type="entry name" value="Znf_RING/FYVE/PHD"/>
</dbReference>
<dbReference type="GO" id="GO:0008270">
    <property type="term" value="F:zinc ion binding"/>
    <property type="evidence" value="ECO:0007669"/>
    <property type="project" value="UniProtKB-KW"/>
</dbReference>
<name>H2YJR2_CIOSA</name>
<keyword evidence="4" id="KW-0863">Zinc-finger</keyword>
<dbReference type="GO" id="GO:0006357">
    <property type="term" value="P:regulation of transcription by RNA polymerase II"/>
    <property type="evidence" value="ECO:0007669"/>
    <property type="project" value="TreeGrafter"/>
</dbReference>
<evidence type="ECO:0000256" key="2">
    <source>
        <dbReference type="ARBA" id="ARBA00022723"/>
    </source>
</evidence>
<protein>
    <recommendedName>
        <fullName evidence="8">Zinc finger PHD-type domain-containing protein</fullName>
    </recommendedName>
</protein>
<dbReference type="PANTHER" id="PTHR15856">
    <property type="entry name" value="PHD FINGER PROTEIN 20-RELATED"/>
    <property type="match status" value="1"/>
</dbReference>
<dbReference type="PROSITE" id="PS01359">
    <property type="entry name" value="ZF_PHD_1"/>
    <property type="match status" value="1"/>
</dbReference>
<keyword evidence="6" id="KW-0539">Nucleus</keyword>
<comment type="subcellular location">
    <subcellularLocation>
        <location evidence="1">Nucleus</location>
    </subcellularLocation>
</comment>
<reference evidence="9" key="2">
    <citation type="submission" date="2025-08" db="UniProtKB">
        <authorList>
            <consortium name="Ensembl"/>
        </authorList>
    </citation>
    <scope>IDENTIFICATION</scope>
</reference>
<dbReference type="GO" id="GO:0044545">
    <property type="term" value="C:NSL complex"/>
    <property type="evidence" value="ECO:0007669"/>
    <property type="project" value="TreeGrafter"/>
</dbReference>
<dbReference type="GeneTree" id="ENSGT00940000173669"/>
<dbReference type="InterPro" id="IPR019786">
    <property type="entry name" value="Zinc_finger_PHD-type_CS"/>
</dbReference>
<reference evidence="10" key="1">
    <citation type="submission" date="2003-08" db="EMBL/GenBank/DDBJ databases">
        <authorList>
            <person name="Birren B."/>
            <person name="Nusbaum C."/>
            <person name="Abebe A."/>
            <person name="Abouelleil A."/>
            <person name="Adekoya E."/>
            <person name="Ait-zahra M."/>
            <person name="Allen N."/>
            <person name="Allen T."/>
            <person name="An P."/>
            <person name="Anderson M."/>
            <person name="Anderson S."/>
            <person name="Arachchi H."/>
            <person name="Armbruster J."/>
            <person name="Bachantsang P."/>
            <person name="Baldwin J."/>
            <person name="Barry A."/>
            <person name="Bayul T."/>
            <person name="Blitshsteyn B."/>
            <person name="Bloom T."/>
            <person name="Blye J."/>
            <person name="Boguslavskiy L."/>
            <person name="Borowsky M."/>
            <person name="Boukhgalter B."/>
            <person name="Brunache A."/>
            <person name="Butler J."/>
            <person name="Calixte N."/>
            <person name="Calvo S."/>
            <person name="Camarata J."/>
            <person name="Campo K."/>
            <person name="Chang J."/>
            <person name="Cheshatsang Y."/>
            <person name="Citroen M."/>
            <person name="Collymore A."/>
            <person name="Considine T."/>
            <person name="Cook A."/>
            <person name="Cooke P."/>
            <person name="Corum B."/>
            <person name="Cuomo C."/>
            <person name="David R."/>
            <person name="Dawoe T."/>
            <person name="Degray S."/>
            <person name="Dodge S."/>
            <person name="Dooley K."/>
            <person name="Dorje P."/>
            <person name="Dorjee K."/>
            <person name="Dorris L."/>
            <person name="Duffey N."/>
            <person name="Dupes A."/>
            <person name="Elkins T."/>
            <person name="Engels R."/>
            <person name="Erickson J."/>
            <person name="Farina A."/>
            <person name="Faro S."/>
            <person name="Ferreira P."/>
            <person name="Fischer H."/>
            <person name="Fitzgerald M."/>
            <person name="Foley K."/>
            <person name="Gage D."/>
            <person name="Galagan J."/>
            <person name="Gearin G."/>
            <person name="Gnerre S."/>
            <person name="Gnirke A."/>
            <person name="Goyette A."/>
            <person name="Graham J."/>
            <person name="Grandbois E."/>
            <person name="Gyaltsen K."/>
            <person name="Hafez N."/>
            <person name="Hagopian D."/>
            <person name="Hagos B."/>
            <person name="Hall J."/>
            <person name="Hatcher B."/>
            <person name="Heller A."/>
            <person name="Higgins H."/>
            <person name="Honan T."/>
            <person name="Horn A."/>
            <person name="Houde N."/>
            <person name="Hughes L."/>
            <person name="Hulme W."/>
            <person name="Husby E."/>
            <person name="Iliev I."/>
            <person name="Jaffe D."/>
            <person name="Jones C."/>
            <person name="Kamal M."/>
            <person name="Kamat A."/>
            <person name="Kamvysselis M."/>
            <person name="Karlsson E."/>
            <person name="Kells C."/>
            <person name="Kieu A."/>
            <person name="Kisner P."/>
            <person name="Kodira C."/>
            <person name="Kulbokas E."/>
            <person name="Labutti K."/>
            <person name="Lama D."/>
            <person name="Landers T."/>
            <person name="Leger J."/>
            <person name="Levine S."/>
            <person name="Lewis D."/>
            <person name="Lewis T."/>
            <person name="Lindblad-toh K."/>
            <person name="Liu X."/>
            <person name="Lokyitsang T."/>
            <person name="Lokyitsang Y."/>
            <person name="Lucien O."/>
            <person name="Lui A."/>
            <person name="Ma L.J."/>
            <person name="Mabbitt R."/>
            <person name="Macdonald J."/>
            <person name="Maclean C."/>
            <person name="Major J."/>
            <person name="Manning J."/>
            <person name="Marabella R."/>
            <person name="Maru K."/>
            <person name="Matthews C."/>
            <person name="Mauceli E."/>
            <person name="Mccarthy M."/>
            <person name="Mcdonough S."/>
            <person name="Mcghee T."/>
            <person name="Meldrim J."/>
            <person name="Meneus L."/>
            <person name="Mesirov J."/>
            <person name="Mihalev A."/>
            <person name="Mihova T."/>
            <person name="Mikkelsen T."/>
            <person name="Mlenga V."/>
            <person name="Moru K."/>
            <person name="Mozes J."/>
            <person name="Mulrain L."/>
            <person name="Munson G."/>
            <person name="Naylor J."/>
            <person name="Newes C."/>
            <person name="Nguyen C."/>
            <person name="Nguyen N."/>
            <person name="Nguyen T."/>
            <person name="Nicol R."/>
            <person name="Nielsen C."/>
            <person name="Nizzari M."/>
            <person name="Norbu C."/>
            <person name="Norbu N."/>
            <person name="O'donnell P."/>
            <person name="Okoawo O."/>
            <person name="O'leary S."/>
            <person name="Omotosho B."/>
            <person name="O'neill K."/>
            <person name="Osman S."/>
            <person name="Parker S."/>
            <person name="Perrin D."/>
            <person name="Phunkhang P."/>
            <person name="Piqani B."/>
            <person name="Purcell S."/>
            <person name="Rachupka T."/>
            <person name="Ramasamy U."/>
            <person name="Rameau R."/>
            <person name="Ray V."/>
            <person name="Raymond C."/>
            <person name="Retta R."/>
            <person name="Richardson S."/>
            <person name="Rise C."/>
            <person name="Rodriguez J."/>
            <person name="Rogers J."/>
            <person name="Rogov P."/>
            <person name="Rutman M."/>
            <person name="Schupbach R."/>
            <person name="Seaman C."/>
            <person name="Settipalli S."/>
            <person name="Sharpe T."/>
            <person name="Sheridan J."/>
            <person name="Sherpa N."/>
            <person name="Shi J."/>
            <person name="Smirnov S."/>
            <person name="Smith C."/>
            <person name="Sougnez C."/>
            <person name="Spencer B."/>
            <person name="Stalker J."/>
            <person name="Stange-thomann N."/>
            <person name="Stavropoulos S."/>
            <person name="Stetson K."/>
            <person name="Stone C."/>
            <person name="Stone S."/>
            <person name="Stubbs M."/>
            <person name="Talamas J."/>
            <person name="Tchuinga P."/>
            <person name="Tenzing P."/>
            <person name="Tesfaye S."/>
            <person name="Theodore J."/>
            <person name="Thoulutsang Y."/>
            <person name="Topham K."/>
            <person name="Towey S."/>
            <person name="Tsamla T."/>
            <person name="Tsomo N."/>
            <person name="Vallee D."/>
            <person name="Vassiliev H."/>
            <person name="Venkataraman V."/>
            <person name="Vinson J."/>
            <person name="Vo A."/>
            <person name="Wade C."/>
            <person name="Wang S."/>
            <person name="Wangchuk T."/>
            <person name="Wangdi T."/>
            <person name="Whittaker C."/>
            <person name="Wilkinson J."/>
            <person name="Wu Y."/>
            <person name="Wyman D."/>
            <person name="Yadav S."/>
            <person name="Yang S."/>
            <person name="Yang X."/>
            <person name="Yeager S."/>
            <person name="Yee E."/>
            <person name="Young G."/>
            <person name="Zainoun J."/>
            <person name="Zembeck L."/>
            <person name="Zimmer A."/>
            <person name="Zody M."/>
            <person name="Lander E."/>
        </authorList>
    </citation>
    <scope>NUCLEOTIDE SEQUENCE [LARGE SCALE GENOMIC DNA]</scope>
</reference>
<keyword evidence="10" id="KW-1185">Reference proteome</keyword>
<dbReference type="Proteomes" id="UP000007875">
    <property type="component" value="Unassembled WGS sequence"/>
</dbReference>
<dbReference type="InParanoid" id="H2YJR2"/>
<dbReference type="InterPro" id="IPR011011">
    <property type="entry name" value="Znf_FYVE_PHD"/>
</dbReference>
<evidence type="ECO:0000256" key="3">
    <source>
        <dbReference type="ARBA" id="ARBA00022737"/>
    </source>
</evidence>
<accession>H2YJR2</accession>
<dbReference type="OMA" id="NFMEATH"/>
<reference evidence="9" key="3">
    <citation type="submission" date="2025-09" db="UniProtKB">
        <authorList>
            <consortium name="Ensembl"/>
        </authorList>
    </citation>
    <scope>IDENTIFICATION</scope>
</reference>
<evidence type="ECO:0000256" key="1">
    <source>
        <dbReference type="ARBA" id="ARBA00004123"/>
    </source>
</evidence>
<evidence type="ECO:0000256" key="4">
    <source>
        <dbReference type="ARBA" id="ARBA00022771"/>
    </source>
</evidence>
<proteinExistence type="predicted"/>
<feature type="region of interest" description="Disordered" evidence="7">
    <location>
        <begin position="1"/>
        <end position="48"/>
    </location>
</feature>
<organism evidence="9 10">
    <name type="scientific">Ciona savignyi</name>
    <name type="common">Pacific transparent sea squirt</name>
    <dbReference type="NCBI Taxonomy" id="51511"/>
    <lineage>
        <taxon>Eukaryota</taxon>
        <taxon>Metazoa</taxon>
        <taxon>Chordata</taxon>
        <taxon>Tunicata</taxon>
        <taxon>Ascidiacea</taxon>
        <taxon>Phlebobranchia</taxon>
        <taxon>Cionidae</taxon>
        <taxon>Ciona</taxon>
    </lineage>
</organism>
<dbReference type="Gene3D" id="3.30.40.10">
    <property type="entry name" value="Zinc/RING finger domain, C3HC4 (zinc finger)"/>
    <property type="match status" value="1"/>
</dbReference>
<feature type="domain" description="Zinc finger PHD-type" evidence="8">
    <location>
        <begin position="69"/>
        <end position="113"/>
    </location>
</feature>
<dbReference type="Pfam" id="PF20826">
    <property type="entry name" value="PHD_5"/>
    <property type="match status" value="1"/>
</dbReference>
<dbReference type="Ensembl" id="ENSCSAVT00000005635.1">
    <property type="protein sequence ID" value="ENSCSAVP00000005561.1"/>
    <property type="gene ID" value="ENSCSAVG00000003318.1"/>
</dbReference>
<evidence type="ECO:0000313" key="10">
    <source>
        <dbReference type="Proteomes" id="UP000007875"/>
    </source>
</evidence>
<dbReference type="InterPro" id="IPR001965">
    <property type="entry name" value="Znf_PHD"/>
</dbReference>
<keyword evidence="5" id="KW-0862">Zinc</keyword>
<sequence length="308" mass="34662">MLEILRMQQDLPLEGDEPMIEEPAVGDLDDKTTEENEANLSDEPKTNDEIGKVVKNEQSKEIRNEDVIRCVCSSEIEDGFMIQCDACYTWQHAVCEGISHNREGQSYVCKICKEPPGGRKSKQYLYNNEFITKGIPPSIFPNKEVTPEEKKFQNFMEATHKLVEEVMRVKSALAVMREKINIANPSSDHPMLRMFNETLDDGNHSSISAGVKETELGDGAVVKKDTCQPTKVTGCQMTSNEEELVRCRGNLLAHIDHMEEQLSTRTTQLEDYVTELERGVSLPEEALGSLKSDIDSIYKLLTQAVTSQ</sequence>
<dbReference type="STRING" id="51511.ENSCSAVP00000005561"/>
<evidence type="ECO:0000313" key="9">
    <source>
        <dbReference type="Ensembl" id="ENSCSAVP00000005561.1"/>
    </source>
</evidence>
<evidence type="ECO:0000256" key="5">
    <source>
        <dbReference type="ARBA" id="ARBA00022833"/>
    </source>
</evidence>
<dbReference type="eggNOG" id="KOG1844">
    <property type="taxonomic scope" value="Eukaryota"/>
</dbReference>
<evidence type="ECO:0000256" key="7">
    <source>
        <dbReference type="SAM" id="MobiDB-lite"/>
    </source>
</evidence>
<keyword evidence="2" id="KW-0479">Metal-binding</keyword>
<keyword evidence="3" id="KW-0677">Repeat</keyword>
<dbReference type="PANTHER" id="PTHR15856:SF51">
    <property type="entry name" value="MBD-R2"/>
    <property type="match status" value="1"/>
</dbReference>
<dbReference type="HOGENOM" id="CLU_789763_0_0_1"/>
<dbReference type="SMART" id="SM00249">
    <property type="entry name" value="PHD"/>
    <property type="match status" value="1"/>
</dbReference>
<evidence type="ECO:0000259" key="8">
    <source>
        <dbReference type="SMART" id="SM00249"/>
    </source>
</evidence>
<dbReference type="InterPro" id="IPR043449">
    <property type="entry name" value="PHF20-like"/>
</dbReference>